<comment type="caution">
    <text evidence="1">The sequence shown here is derived from an EMBL/GenBank/DDBJ whole genome shotgun (WGS) entry which is preliminary data.</text>
</comment>
<proteinExistence type="predicted"/>
<gene>
    <name evidence="1" type="ORF">GCM10011517_25780</name>
</gene>
<protein>
    <recommendedName>
        <fullName evidence="3">DUF2794 domain-containing protein</fullName>
    </recommendedName>
</protein>
<evidence type="ECO:0008006" key="3">
    <source>
        <dbReference type="Google" id="ProtNLM"/>
    </source>
</evidence>
<dbReference type="Pfam" id="PF10984">
    <property type="entry name" value="DUF2794"/>
    <property type="match status" value="1"/>
</dbReference>
<organism evidence="1 2">
    <name type="scientific">Actibacterium pelagium</name>
    <dbReference type="NCBI Taxonomy" id="2029103"/>
    <lineage>
        <taxon>Bacteria</taxon>
        <taxon>Pseudomonadati</taxon>
        <taxon>Pseudomonadota</taxon>
        <taxon>Alphaproteobacteria</taxon>
        <taxon>Rhodobacterales</taxon>
        <taxon>Roseobacteraceae</taxon>
        <taxon>Actibacterium</taxon>
    </lineage>
</organism>
<accession>A0A917AJ57</accession>
<evidence type="ECO:0000313" key="2">
    <source>
        <dbReference type="Proteomes" id="UP000606730"/>
    </source>
</evidence>
<dbReference type="AlphaFoldDB" id="A0A917AJ57"/>
<evidence type="ECO:0000313" key="1">
    <source>
        <dbReference type="EMBL" id="GGE56851.1"/>
    </source>
</evidence>
<dbReference type="InterPro" id="IPR021252">
    <property type="entry name" value="DUF2794"/>
</dbReference>
<name>A0A917AJ57_9RHOB</name>
<dbReference type="Proteomes" id="UP000606730">
    <property type="component" value="Unassembled WGS sequence"/>
</dbReference>
<dbReference type="EMBL" id="BMKN01000002">
    <property type="protein sequence ID" value="GGE56851.1"/>
    <property type="molecule type" value="Genomic_DNA"/>
</dbReference>
<sequence>MGAETRLTELAFRYEVKVRQRNRHDLGQYEKTKGSFPGETAAWVDLFGKRTHGNLMTIQTPTPFPQQRSVPEQVTFDRRELGVIMSLYGRMVAAGEWRDYGMSFLRDRAVFSVFRRAAEQPLYRIEKDPRLRNKQGQYSVIGMDGQILKRGQDLRTVLRVLERKLIRPVD</sequence>
<reference evidence="1" key="1">
    <citation type="journal article" date="2014" name="Int. J. Syst. Evol. Microbiol.">
        <title>Complete genome sequence of Corynebacterium casei LMG S-19264T (=DSM 44701T), isolated from a smear-ripened cheese.</title>
        <authorList>
            <consortium name="US DOE Joint Genome Institute (JGI-PGF)"/>
            <person name="Walter F."/>
            <person name="Albersmeier A."/>
            <person name="Kalinowski J."/>
            <person name="Ruckert C."/>
        </authorList>
    </citation>
    <scope>NUCLEOTIDE SEQUENCE</scope>
    <source>
        <strain evidence="1">CGMCC 1.16012</strain>
    </source>
</reference>
<reference evidence="1" key="2">
    <citation type="submission" date="2020-09" db="EMBL/GenBank/DDBJ databases">
        <authorList>
            <person name="Sun Q."/>
            <person name="Zhou Y."/>
        </authorList>
    </citation>
    <scope>NUCLEOTIDE SEQUENCE</scope>
    <source>
        <strain evidence="1">CGMCC 1.16012</strain>
    </source>
</reference>
<keyword evidence="2" id="KW-1185">Reference proteome</keyword>